<dbReference type="InterPro" id="IPR036397">
    <property type="entry name" value="RNaseH_sf"/>
</dbReference>
<keyword evidence="2" id="KW-0540">Nuclease</keyword>
<name>A0A7Y0UUX1_9ACTO</name>
<dbReference type="InterPro" id="IPR012337">
    <property type="entry name" value="RNaseH-like_sf"/>
</dbReference>
<evidence type="ECO:0000256" key="5">
    <source>
        <dbReference type="ARBA" id="ARBA00057155"/>
    </source>
</evidence>
<reference evidence="8 9" key="1">
    <citation type="submission" date="2020-04" db="EMBL/GenBank/DDBJ databases">
        <title>Antimicrobial susceptibility and clonality of vaginal-derived multi-drug resistant Mobiluncus isolates in China.</title>
        <authorList>
            <person name="Zhang X."/>
        </authorList>
    </citation>
    <scope>NUCLEOTIDE SEQUENCE [LARGE SCALE GENOMIC DNA]</scope>
    <source>
        <strain evidence="8 9">12</strain>
    </source>
</reference>
<dbReference type="InterPro" id="IPR022894">
    <property type="entry name" value="Oligoribonuclease"/>
</dbReference>
<evidence type="ECO:0000256" key="4">
    <source>
        <dbReference type="ARBA" id="ARBA00022839"/>
    </source>
</evidence>
<dbReference type="PANTHER" id="PTHR11046:SF0">
    <property type="entry name" value="OLIGORIBONUCLEASE, MITOCHONDRIAL"/>
    <property type="match status" value="1"/>
</dbReference>
<evidence type="ECO:0000313" key="8">
    <source>
        <dbReference type="EMBL" id="NMX04187.1"/>
    </source>
</evidence>
<dbReference type="SMART" id="SM00479">
    <property type="entry name" value="EXOIII"/>
    <property type="match status" value="1"/>
</dbReference>
<gene>
    <name evidence="8" type="primary">orn</name>
    <name evidence="8" type="ORF">HHJ77_09745</name>
</gene>
<dbReference type="GO" id="GO:0003676">
    <property type="term" value="F:nucleic acid binding"/>
    <property type="evidence" value="ECO:0007669"/>
    <property type="project" value="InterPro"/>
</dbReference>
<evidence type="ECO:0000256" key="2">
    <source>
        <dbReference type="ARBA" id="ARBA00022722"/>
    </source>
</evidence>
<dbReference type="Pfam" id="PF00929">
    <property type="entry name" value="RNase_T"/>
    <property type="match status" value="1"/>
</dbReference>
<accession>A0A7Y0UUX1</accession>
<dbReference type="InterPro" id="IPR013520">
    <property type="entry name" value="Ribonucl_H"/>
</dbReference>
<dbReference type="PANTHER" id="PTHR11046">
    <property type="entry name" value="OLIGORIBONUCLEASE, MITOCHONDRIAL"/>
    <property type="match status" value="1"/>
</dbReference>
<dbReference type="FunFam" id="3.30.420.10:FF:000003">
    <property type="entry name" value="Oligoribonuclease"/>
    <property type="match status" value="1"/>
</dbReference>
<feature type="domain" description="Exonuclease" evidence="7">
    <location>
        <begin position="11"/>
        <end position="185"/>
    </location>
</feature>
<evidence type="ECO:0000256" key="1">
    <source>
        <dbReference type="ARBA" id="ARBA00009921"/>
    </source>
</evidence>
<sequence>MREMTKALTDALVWVDCEMTGLDLATDELIEIGVIVTDFDLNPLDTGIDLLIKPSQTALDNMGDFVREMHTKSGLLDELDHGLPVTEAARQVLEYVQRFVPEAGKAPLAGNSVGTDKTFLKKQMPDFVDWLHYRIVDVSSIKELAARWFPKVYGIAPEKFGNHRALGDIQDSINELRYYRATLFPSDEGPSSEELQAIAAKISETSPF</sequence>
<dbReference type="EMBL" id="JABCUS010000025">
    <property type="protein sequence ID" value="NMX04187.1"/>
    <property type="molecule type" value="Genomic_DNA"/>
</dbReference>
<dbReference type="AlphaFoldDB" id="A0A7Y0UUX1"/>
<protein>
    <recommendedName>
        <fullName evidence="6">Oligoribonuclease</fullName>
    </recommendedName>
</protein>
<comment type="caution">
    <text evidence="8">The sequence shown here is derived from an EMBL/GenBank/DDBJ whole genome shotgun (WGS) entry which is preliminary data.</text>
</comment>
<evidence type="ECO:0000256" key="3">
    <source>
        <dbReference type="ARBA" id="ARBA00022801"/>
    </source>
</evidence>
<dbReference type="GO" id="GO:0000175">
    <property type="term" value="F:3'-5'-RNA exonuclease activity"/>
    <property type="evidence" value="ECO:0007669"/>
    <property type="project" value="InterPro"/>
</dbReference>
<dbReference type="Proteomes" id="UP000575397">
    <property type="component" value="Unassembled WGS sequence"/>
</dbReference>
<dbReference type="NCBIfam" id="NF003765">
    <property type="entry name" value="PRK05359.1"/>
    <property type="match status" value="1"/>
</dbReference>
<evidence type="ECO:0000313" key="9">
    <source>
        <dbReference type="Proteomes" id="UP000575397"/>
    </source>
</evidence>
<evidence type="ECO:0000259" key="7">
    <source>
        <dbReference type="SMART" id="SM00479"/>
    </source>
</evidence>
<evidence type="ECO:0000256" key="6">
    <source>
        <dbReference type="ARBA" id="ARBA00070964"/>
    </source>
</evidence>
<keyword evidence="3 8" id="KW-0378">Hydrolase</keyword>
<dbReference type="CDD" id="cd06135">
    <property type="entry name" value="Orn"/>
    <property type="match status" value="1"/>
</dbReference>
<organism evidence="8 9">
    <name type="scientific">Mobiluncus mulieris</name>
    <dbReference type="NCBI Taxonomy" id="2052"/>
    <lineage>
        <taxon>Bacteria</taxon>
        <taxon>Bacillati</taxon>
        <taxon>Actinomycetota</taxon>
        <taxon>Actinomycetes</taxon>
        <taxon>Actinomycetales</taxon>
        <taxon>Actinomycetaceae</taxon>
        <taxon>Mobiluncus</taxon>
    </lineage>
</organism>
<keyword evidence="4" id="KW-0269">Exonuclease</keyword>
<comment type="similarity">
    <text evidence="1">Belongs to the oligoribonuclease family.</text>
</comment>
<dbReference type="Gene3D" id="3.30.420.10">
    <property type="entry name" value="Ribonuclease H-like superfamily/Ribonuclease H"/>
    <property type="match status" value="1"/>
</dbReference>
<comment type="function">
    <text evidence="5">3'-to-5' exoribonuclease specific for small oligoribonucleotides.</text>
</comment>
<dbReference type="SUPFAM" id="SSF53098">
    <property type="entry name" value="Ribonuclease H-like"/>
    <property type="match status" value="1"/>
</dbReference>
<proteinExistence type="inferred from homology"/>